<comment type="caution">
    <text evidence="2">The sequence shown here is derived from an EMBL/GenBank/DDBJ whole genome shotgun (WGS) entry which is preliminary data.</text>
</comment>
<reference evidence="2 3" key="1">
    <citation type="submission" date="2023-10" db="EMBL/GenBank/DDBJ databases">
        <authorList>
            <person name="Botero Cardona J."/>
        </authorList>
    </citation>
    <scope>NUCLEOTIDE SEQUENCE [LARGE SCALE GENOMIC DNA]</scope>
    <source>
        <strain evidence="2 3">R-54839</strain>
    </source>
</reference>
<keyword evidence="1" id="KW-1133">Transmembrane helix</keyword>
<evidence type="ECO:0000313" key="3">
    <source>
        <dbReference type="Proteomes" id="UP001314261"/>
    </source>
</evidence>
<sequence length="52" mass="6327">MIWWIIYFVLWAFALAIVGLLLTIFYLMVKFAMTYDPYGDHKPDKRDKKRVK</sequence>
<keyword evidence="1" id="KW-0812">Transmembrane</keyword>
<evidence type="ECO:0000256" key="1">
    <source>
        <dbReference type="SAM" id="Phobius"/>
    </source>
</evidence>
<organism evidence="2 3">
    <name type="scientific">Fructobacillus fructosus</name>
    <dbReference type="NCBI Taxonomy" id="1631"/>
    <lineage>
        <taxon>Bacteria</taxon>
        <taxon>Bacillati</taxon>
        <taxon>Bacillota</taxon>
        <taxon>Bacilli</taxon>
        <taxon>Lactobacillales</taxon>
        <taxon>Lactobacillaceae</taxon>
        <taxon>Fructobacillus</taxon>
    </lineage>
</organism>
<evidence type="ECO:0000313" key="2">
    <source>
        <dbReference type="EMBL" id="CAK1243139.1"/>
    </source>
</evidence>
<name>A0ABM9MVK4_9LACO</name>
<keyword evidence="3" id="KW-1185">Reference proteome</keyword>
<dbReference type="Proteomes" id="UP001314261">
    <property type="component" value="Unassembled WGS sequence"/>
</dbReference>
<feature type="transmembrane region" description="Helical" evidence="1">
    <location>
        <begin position="6"/>
        <end position="29"/>
    </location>
</feature>
<dbReference type="RefSeq" id="WP_338346250.1">
    <property type="nucleotide sequence ID" value="NZ_CAUZLR010000006.1"/>
</dbReference>
<proteinExistence type="predicted"/>
<dbReference type="EMBL" id="CAUZLR010000006">
    <property type="protein sequence ID" value="CAK1243139.1"/>
    <property type="molecule type" value="Genomic_DNA"/>
</dbReference>
<protein>
    <submittedName>
        <fullName evidence="2">Uncharacterized protein</fullName>
    </submittedName>
</protein>
<keyword evidence="1" id="KW-0472">Membrane</keyword>
<gene>
    <name evidence="2" type="ORF">R54839_PPFHFPJH_00987</name>
</gene>
<accession>A0ABM9MVK4</accession>